<dbReference type="Gene3D" id="3.40.50.1100">
    <property type="match status" value="2"/>
</dbReference>
<comment type="caution">
    <text evidence="5">The sequence shown here is derived from an EMBL/GenBank/DDBJ whole genome shotgun (WGS) entry which is preliminary data.</text>
</comment>
<evidence type="ECO:0000259" key="4">
    <source>
        <dbReference type="Pfam" id="PF00291"/>
    </source>
</evidence>
<evidence type="ECO:0000256" key="3">
    <source>
        <dbReference type="ARBA" id="ARBA00023239"/>
    </source>
</evidence>
<proteinExistence type="predicted"/>
<keyword evidence="2" id="KW-0663">Pyridoxal phosphate</keyword>
<evidence type="ECO:0000313" key="5">
    <source>
        <dbReference type="EMBL" id="MBG6100828.1"/>
    </source>
</evidence>
<dbReference type="InterPro" id="IPR001926">
    <property type="entry name" value="TrpB-like_PALP"/>
</dbReference>
<sequence length="313" mass="31998">MVDRSDVEAAAALVEGRVRETPVIAVDGADLGVPGQLSLKLELHQHTGSFKPRGAFNRMLQGSLPSAGVIAASGGNHGLAVAYAARSLGVPAEVFVPVTASPVKVQRLAGLGAQVRQVGQHYAEALAASTQRAGETGALVVHAYDQPEVVAGQGTVGRELERQVDGIDTVLVAVGGGGLVSGIASWFGGSVRVVAVEPEQIPTLHSALKAGRPVDIEVGGIATDSLGARRIGEIAFDTARRTEVVSVLVRDEDLVRARRLLWSELRVAAELGGAAALAALVGGAYVPQPGERVAVIICGGNTDPSDLGPAAPH</sequence>
<dbReference type="PANTHER" id="PTHR48078">
    <property type="entry name" value="THREONINE DEHYDRATASE, MITOCHONDRIAL-RELATED"/>
    <property type="match status" value="1"/>
</dbReference>
<evidence type="ECO:0000256" key="2">
    <source>
        <dbReference type="ARBA" id="ARBA00022898"/>
    </source>
</evidence>
<gene>
    <name evidence="5" type="ORF">IW249_001242</name>
</gene>
<dbReference type="NCBIfam" id="NF006094">
    <property type="entry name" value="PRK08246.1"/>
    <property type="match status" value="1"/>
</dbReference>
<dbReference type="InterPro" id="IPR036052">
    <property type="entry name" value="TrpB-like_PALP_sf"/>
</dbReference>
<dbReference type="GO" id="GO:0004794">
    <property type="term" value="F:threonine deaminase activity"/>
    <property type="evidence" value="ECO:0007669"/>
    <property type="project" value="UniProtKB-EC"/>
</dbReference>
<dbReference type="SUPFAM" id="SSF53686">
    <property type="entry name" value="Tryptophan synthase beta subunit-like PLP-dependent enzymes"/>
    <property type="match status" value="1"/>
</dbReference>
<name>A0ABS0JWS8_9ACTN</name>
<dbReference type="PANTHER" id="PTHR48078:SF6">
    <property type="entry name" value="L-THREONINE DEHYDRATASE CATABOLIC TDCB"/>
    <property type="match status" value="1"/>
</dbReference>
<dbReference type="Proteomes" id="UP000631791">
    <property type="component" value="Unassembled WGS sequence"/>
</dbReference>
<dbReference type="EMBL" id="JADOTY010000001">
    <property type="protein sequence ID" value="MBG6100828.1"/>
    <property type="molecule type" value="Genomic_DNA"/>
</dbReference>
<reference evidence="5 6" key="1">
    <citation type="submission" date="2020-11" db="EMBL/GenBank/DDBJ databases">
        <title>Sequencing the genomes of 1000 actinobacteria strains.</title>
        <authorList>
            <person name="Klenk H.-P."/>
        </authorList>
    </citation>
    <scope>NUCLEOTIDE SEQUENCE [LARGE SCALE GENOMIC DNA]</scope>
    <source>
        <strain evidence="5 6">DSM 101695</strain>
    </source>
</reference>
<feature type="domain" description="Tryptophan synthase beta chain-like PALP" evidence="4">
    <location>
        <begin position="16"/>
        <end position="299"/>
    </location>
</feature>
<protein>
    <submittedName>
        <fullName evidence="5">Threonine dehydratase</fullName>
        <ecNumber evidence="5">4.3.1.19</ecNumber>
    </submittedName>
</protein>
<evidence type="ECO:0000313" key="6">
    <source>
        <dbReference type="Proteomes" id="UP000631791"/>
    </source>
</evidence>
<dbReference type="InterPro" id="IPR050147">
    <property type="entry name" value="Ser/Thr_Dehydratase"/>
</dbReference>
<organism evidence="5 6">
    <name type="scientific">Micromonospora vinacea</name>
    <dbReference type="NCBI Taxonomy" id="709878"/>
    <lineage>
        <taxon>Bacteria</taxon>
        <taxon>Bacillati</taxon>
        <taxon>Actinomycetota</taxon>
        <taxon>Actinomycetes</taxon>
        <taxon>Micromonosporales</taxon>
        <taxon>Micromonosporaceae</taxon>
        <taxon>Micromonospora</taxon>
    </lineage>
</organism>
<keyword evidence="3 5" id="KW-0456">Lyase</keyword>
<keyword evidence="6" id="KW-1185">Reference proteome</keyword>
<dbReference type="EC" id="4.3.1.19" evidence="5"/>
<accession>A0ABS0JWS8</accession>
<dbReference type="RefSeq" id="WP_196919894.1">
    <property type="nucleotide sequence ID" value="NZ_JADOTY010000001.1"/>
</dbReference>
<evidence type="ECO:0000256" key="1">
    <source>
        <dbReference type="ARBA" id="ARBA00001933"/>
    </source>
</evidence>
<comment type="cofactor">
    <cofactor evidence="1">
        <name>pyridoxal 5'-phosphate</name>
        <dbReference type="ChEBI" id="CHEBI:597326"/>
    </cofactor>
</comment>
<dbReference type="Pfam" id="PF00291">
    <property type="entry name" value="PALP"/>
    <property type="match status" value="1"/>
</dbReference>